<dbReference type="AlphaFoldDB" id="A0AAU9L3M1"/>
<evidence type="ECO:0000256" key="1">
    <source>
        <dbReference type="SAM" id="MobiDB-lite"/>
    </source>
</evidence>
<evidence type="ECO:0000313" key="2">
    <source>
        <dbReference type="EMBL" id="CAH0481551.1"/>
    </source>
</evidence>
<evidence type="ECO:0000313" key="3">
    <source>
        <dbReference type="Proteomes" id="UP001160483"/>
    </source>
</evidence>
<dbReference type="EMBL" id="CAKKTJ010000329">
    <property type="protein sequence ID" value="CAH0481551.1"/>
    <property type="molecule type" value="Genomic_DNA"/>
</dbReference>
<proteinExistence type="predicted"/>
<comment type="caution">
    <text evidence="2">The sequence shown here is derived from an EMBL/GenBank/DDBJ whole genome shotgun (WGS) entry which is preliminary data.</text>
</comment>
<name>A0AAU9L3M1_9STRA</name>
<sequence length="226" mass="25771">MAKKKSTRTSSLRGAEVTKETTDDEEKGVKKIAKLFTTLHEKVLAWYRREREGIALIEGFQSAVLALRDAQAVAEIVDNEGNSPDKKGAETLSGLAGNVVMNPWLAEDLYEQMQTLPTVFEELLEEMCTLHVQAREIVQNEEDGGDQEVKATQLRPVDYLQMISHELATFEAEYQYIEALLRLISFETSTDELRTLVISWSTSPFLDPDQTRRFYQRHLISSQQRT</sequence>
<evidence type="ECO:0008006" key="4">
    <source>
        <dbReference type="Google" id="ProtNLM"/>
    </source>
</evidence>
<gene>
    <name evidence="2" type="ORF">PBS003_LOCUS8156</name>
</gene>
<feature type="region of interest" description="Disordered" evidence="1">
    <location>
        <begin position="1"/>
        <end position="25"/>
    </location>
</feature>
<accession>A0AAU9L3M1</accession>
<organism evidence="2 3">
    <name type="scientific">Peronospora belbahrii</name>
    <dbReference type="NCBI Taxonomy" id="622444"/>
    <lineage>
        <taxon>Eukaryota</taxon>
        <taxon>Sar</taxon>
        <taxon>Stramenopiles</taxon>
        <taxon>Oomycota</taxon>
        <taxon>Peronosporomycetes</taxon>
        <taxon>Peronosporales</taxon>
        <taxon>Peronosporaceae</taxon>
        <taxon>Peronospora</taxon>
    </lineage>
</organism>
<reference evidence="2" key="1">
    <citation type="submission" date="2021-11" db="EMBL/GenBank/DDBJ databases">
        <authorList>
            <person name="Islam A."/>
            <person name="Islam S."/>
            <person name="Flora M.S."/>
            <person name="Rahman M."/>
            <person name="Ziaur R.M."/>
            <person name="Epstein J.H."/>
            <person name="Hassan M."/>
            <person name="Klassen M."/>
            <person name="Woodard K."/>
            <person name="Webb A."/>
            <person name="Webby R.J."/>
            <person name="El Zowalaty M.E."/>
        </authorList>
    </citation>
    <scope>NUCLEOTIDE SEQUENCE</scope>
    <source>
        <strain evidence="2">Pbs3</strain>
    </source>
</reference>
<protein>
    <recommendedName>
        <fullName evidence="4">BAR domain-containing protein</fullName>
    </recommendedName>
</protein>
<dbReference type="Proteomes" id="UP001160483">
    <property type="component" value="Unassembled WGS sequence"/>
</dbReference>